<feature type="chain" id="PRO_5025537993" description="Dystroglycan-type cadherin-like domain-containing protein" evidence="2">
    <location>
        <begin position="27"/>
        <end position="816"/>
    </location>
</feature>
<dbReference type="SUPFAM" id="SSF49313">
    <property type="entry name" value="Cadherin-like"/>
    <property type="match status" value="4"/>
</dbReference>
<dbReference type="RefSeq" id="XP_033667700.1">
    <property type="nucleotide sequence ID" value="XM_033816913.1"/>
</dbReference>
<keyword evidence="5" id="KW-1185">Reference proteome</keyword>
<feature type="domain" description="Dystroglycan-type cadherin-like" evidence="3">
    <location>
        <begin position="327"/>
        <end position="426"/>
    </location>
</feature>
<dbReference type="Gene3D" id="2.60.40.10">
    <property type="entry name" value="Immunoglobulins"/>
    <property type="match status" value="4"/>
</dbReference>
<feature type="domain" description="Dystroglycan-type cadherin-like" evidence="3">
    <location>
        <begin position="27"/>
        <end position="119"/>
    </location>
</feature>
<feature type="region of interest" description="Disordered" evidence="1">
    <location>
        <begin position="684"/>
        <end position="816"/>
    </location>
</feature>
<dbReference type="EMBL" id="ML993595">
    <property type="protein sequence ID" value="KAF2166811.1"/>
    <property type="molecule type" value="Genomic_DNA"/>
</dbReference>
<dbReference type="Proteomes" id="UP000799537">
    <property type="component" value="Unassembled WGS sequence"/>
</dbReference>
<evidence type="ECO:0000313" key="5">
    <source>
        <dbReference type="Proteomes" id="UP000799537"/>
    </source>
</evidence>
<feature type="region of interest" description="Disordered" evidence="1">
    <location>
        <begin position="642"/>
        <end position="664"/>
    </location>
</feature>
<dbReference type="OrthoDB" id="41532at2759"/>
<feature type="region of interest" description="Disordered" evidence="1">
    <location>
        <begin position="536"/>
        <end position="627"/>
    </location>
</feature>
<evidence type="ECO:0000256" key="2">
    <source>
        <dbReference type="SAM" id="SignalP"/>
    </source>
</evidence>
<feature type="compositionally biased region" description="Polar residues" evidence="1">
    <location>
        <begin position="727"/>
        <end position="750"/>
    </location>
</feature>
<feature type="signal peptide" evidence="2">
    <location>
        <begin position="1"/>
        <end position="26"/>
    </location>
</feature>
<gene>
    <name evidence="4" type="ORF">M409DRAFT_66380</name>
</gene>
<feature type="compositionally biased region" description="Polar residues" evidence="1">
    <location>
        <begin position="588"/>
        <end position="602"/>
    </location>
</feature>
<proteinExistence type="predicted"/>
<feature type="domain" description="Dystroglycan-type cadherin-like" evidence="3">
    <location>
        <begin position="140"/>
        <end position="236"/>
    </location>
</feature>
<evidence type="ECO:0000313" key="4">
    <source>
        <dbReference type="EMBL" id="KAF2166811.1"/>
    </source>
</evidence>
<feature type="compositionally biased region" description="Basic residues" evidence="1">
    <location>
        <begin position="611"/>
        <end position="621"/>
    </location>
</feature>
<dbReference type="InterPro" id="IPR013783">
    <property type="entry name" value="Ig-like_fold"/>
</dbReference>
<dbReference type="InterPro" id="IPR006644">
    <property type="entry name" value="Cadg"/>
</dbReference>
<name>A0A6A6CIF5_ZASCE</name>
<feature type="compositionally biased region" description="Pro residues" evidence="1">
    <location>
        <begin position="690"/>
        <end position="700"/>
    </location>
</feature>
<protein>
    <recommendedName>
        <fullName evidence="3">Dystroglycan-type cadherin-like domain-containing protein</fullName>
    </recommendedName>
</protein>
<dbReference type="GO" id="GO:0005509">
    <property type="term" value="F:calcium ion binding"/>
    <property type="evidence" value="ECO:0007669"/>
    <property type="project" value="InterPro"/>
</dbReference>
<dbReference type="InterPro" id="IPR015919">
    <property type="entry name" value="Cadherin-like_sf"/>
</dbReference>
<sequence>MATRTAPLWIICCALIKIAATTPAAAFPFNSQVPAVARVNTPYNFQLSDSTFAPSSTNFSYSLSNQPAWLSIDSATRTLTGAPGQGDVGSSEFTLTAADSTGAAHMGCTLVVSQDTAPQLSGDISKQLAATANLSSSHPPVVTLLPATVFQFDFQQESFIDIVQRKLYYYATLSDHTPLPSWLKFDTTLLTFSGTAPSLSAFPQSWEILLIASDIPGFSATTASFTIAIGTEQLAFVPEEQDMNVTAGRHIAIPSLRDQLFRNGVRLPVAEWQGAKASSLPSWLSFDISTLAIEGNVPEDVKQQNFTVTVTDLLGNVATAIINLIPNNTTLFNGQIGMIVAEAGDTLRYHFDDALFTEVDLVLSVALPAGFEWLRFEPATRELVGTVPRTAEPATVKATLTAKSNDGDEDQSQIFTIDIKAIAATSPTHSSLTTRTLASSKLQRDVEKSAGIDEETEAAASLSQTAEHPPQITLNSLDLPSHPANRRSRWSKRFSRMSYASSIDPKRKSIRMVQRSDSVADNRPVDVKRQSFIHNRATAVKDRSRASVQSPLFAHGSRASSLHTRQPSRSANRSSAGSLRRTRRSKNGKSMLTTYSESSSLEPQPLDPRRSNTRKSKRLSQRVKSTFAPNFPRVMSQSIMITPDDDGEYTTTESSMNSNDWIEDERPDWLKDAHKPRHERDWVLTHEASPTPPPVRPESQPPSRSRLSTSPAESGALRPAWKDRLQEMSSSPLASNVQVIEPSSVSPNRKTGNHHHNRLSEPIDLVSADSMHKARPRLAQTKSRRPVSVEGAGLAPRATSGRAGTQKSDMSGPAFL</sequence>
<feature type="compositionally biased region" description="Polar residues" evidence="1">
    <location>
        <begin position="461"/>
        <end position="478"/>
    </location>
</feature>
<evidence type="ECO:0000256" key="1">
    <source>
        <dbReference type="SAM" id="MobiDB-lite"/>
    </source>
</evidence>
<dbReference type="GeneID" id="54570185"/>
<feature type="region of interest" description="Disordered" evidence="1">
    <location>
        <begin position="446"/>
        <end position="523"/>
    </location>
</feature>
<evidence type="ECO:0000259" key="3">
    <source>
        <dbReference type="SMART" id="SM00736"/>
    </source>
</evidence>
<dbReference type="AlphaFoldDB" id="A0A6A6CIF5"/>
<accession>A0A6A6CIF5</accession>
<feature type="compositionally biased region" description="Basic residues" evidence="1">
    <location>
        <begin position="484"/>
        <end position="495"/>
    </location>
</feature>
<reference evidence="4" key="1">
    <citation type="journal article" date="2020" name="Stud. Mycol.">
        <title>101 Dothideomycetes genomes: a test case for predicting lifestyles and emergence of pathogens.</title>
        <authorList>
            <person name="Haridas S."/>
            <person name="Albert R."/>
            <person name="Binder M."/>
            <person name="Bloem J."/>
            <person name="Labutti K."/>
            <person name="Salamov A."/>
            <person name="Andreopoulos B."/>
            <person name="Baker S."/>
            <person name="Barry K."/>
            <person name="Bills G."/>
            <person name="Bluhm B."/>
            <person name="Cannon C."/>
            <person name="Castanera R."/>
            <person name="Culley D."/>
            <person name="Daum C."/>
            <person name="Ezra D."/>
            <person name="Gonzalez J."/>
            <person name="Henrissat B."/>
            <person name="Kuo A."/>
            <person name="Liang C."/>
            <person name="Lipzen A."/>
            <person name="Lutzoni F."/>
            <person name="Magnuson J."/>
            <person name="Mondo S."/>
            <person name="Nolan M."/>
            <person name="Ohm R."/>
            <person name="Pangilinan J."/>
            <person name="Park H.-J."/>
            <person name="Ramirez L."/>
            <person name="Alfaro M."/>
            <person name="Sun H."/>
            <person name="Tritt A."/>
            <person name="Yoshinaga Y."/>
            <person name="Zwiers L.-H."/>
            <person name="Turgeon B."/>
            <person name="Goodwin S."/>
            <person name="Spatafora J."/>
            <person name="Crous P."/>
            <person name="Grigoriev I."/>
        </authorList>
    </citation>
    <scope>NUCLEOTIDE SEQUENCE</scope>
    <source>
        <strain evidence="4">ATCC 36951</strain>
    </source>
</reference>
<feature type="compositionally biased region" description="Polar residues" evidence="1">
    <location>
        <begin position="558"/>
        <end position="577"/>
    </location>
</feature>
<dbReference type="Pfam" id="PF05345">
    <property type="entry name" value="He_PIG"/>
    <property type="match status" value="3"/>
</dbReference>
<feature type="compositionally biased region" description="Polar residues" evidence="1">
    <location>
        <begin position="649"/>
        <end position="660"/>
    </location>
</feature>
<dbReference type="SMART" id="SM00736">
    <property type="entry name" value="CADG"/>
    <property type="match status" value="3"/>
</dbReference>
<dbReference type="GO" id="GO:0016020">
    <property type="term" value="C:membrane"/>
    <property type="evidence" value="ECO:0007669"/>
    <property type="project" value="InterPro"/>
</dbReference>
<organism evidence="4 5">
    <name type="scientific">Zasmidium cellare ATCC 36951</name>
    <dbReference type="NCBI Taxonomy" id="1080233"/>
    <lineage>
        <taxon>Eukaryota</taxon>
        <taxon>Fungi</taxon>
        <taxon>Dikarya</taxon>
        <taxon>Ascomycota</taxon>
        <taxon>Pezizomycotina</taxon>
        <taxon>Dothideomycetes</taxon>
        <taxon>Dothideomycetidae</taxon>
        <taxon>Mycosphaerellales</taxon>
        <taxon>Mycosphaerellaceae</taxon>
        <taxon>Zasmidium</taxon>
    </lineage>
</organism>
<keyword evidence="2" id="KW-0732">Signal</keyword>